<comment type="caution">
    <text evidence="2">The sequence shown here is derived from an EMBL/GenBank/DDBJ whole genome shotgun (WGS) entry which is preliminary data.</text>
</comment>
<organism evidence="2">
    <name type="scientific">uncultured bacterium</name>
    <name type="common">gcode 4</name>
    <dbReference type="NCBI Taxonomy" id="1234023"/>
    <lineage>
        <taxon>Bacteria</taxon>
        <taxon>environmental samples</taxon>
    </lineage>
</organism>
<keyword evidence="1" id="KW-0472">Membrane</keyword>
<dbReference type="EMBL" id="AMFJ01000816">
    <property type="protein sequence ID" value="EKE26410.1"/>
    <property type="molecule type" value="Genomic_DNA"/>
</dbReference>
<keyword evidence="1" id="KW-0812">Transmembrane</keyword>
<evidence type="ECO:0000313" key="2">
    <source>
        <dbReference type="EMBL" id="EKE26410.1"/>
    </source>
</evidence>
<dbReference type="InterPro" id="IPR045584">
    <property type="entry name" value="Pilin-like"/>
</dbReference>
<feature type="transmembrane region" description="Helical" evidence="1">
    <location>
        <begin position="7"/>
        <end position="31"/>
    </location>
</feature>
<sequence length="243" mass="28935">MKSNLRWFTITELIVIILIVWIISTISYVWYQNYTIDSRDTIRKSDMSNLKASLKSFKQKSWLYPVPSDNFQIINSWTTNIEVIQWIINNDTAINNISTVPKDPKNWANYFYSTPLNKQEFQIALTLENNWSPKALLDWDYKVVAKNMFPSLILALAWTWQIEIATWVITAWSSWSINRQYFIINWWSYNLPYDFISGKPVTNWTTVWFDSLTTEKGVNLWIASDYPDCNGIYDAWKFLWAWE</sequence>
<proteinExistence type="predicted"/>
<reference evidence="2" key="1">
    <citation type="journal article" date="2012" name="Science">
        <title>Fermentation, hydrogen, and sulfur metabolism in multiple uncultivated bacterial phyla.</title>
        <authorList>
            <person name="Wrighton K.C."/>
            <person name="Thomas B.C."/>
            <person name="Sharon I."/>
            <person name="Miller C.S."/>
            <person name="Castelle C.J."/>
            <person name="VerBerkmoes N.C."/>
            <person name="Wilkins M.J."/>
            <person name="Hettich R.L."/>
            <person name="Lipton M.S."/>
            <person name="Williams K.H."/>
            <person name="Long P.E."/>
            <person name="Banfield J.F."/>
        </authorList>
    </citation>
    <scope>NUCLEOTIDE SEQUENCE [LARGE SCALE GENOMIC DNA]</scope>
</reference>
<accession>K2GSU4</accession>
<dbReference type="Gene3D" id="3.30.700.10">
    <property type="entry name" value="Glycoprotein, Type 4 Pilin"/>
    <property type="match status" value="1"/>
</dbReference>
<keyword evidence="1" id="KW-1133">Transmembrane helix</keyword>
<name>K2GSU4_9BACT</name>
<dbReference type="AlphaFoldDB" id="K2GSU4"/>
<dbReference type="SUPFAM" id="SSF54523">
    <property type="entry name" value="Pili subunits"/>
    <property type="match status" value="1"/>
</dbReference>
<feature type="non-terminal residue" evidence="2">
    <location>
        <position position="243"/>
    </location>
</feature>
<protein>
    <submittedName>
        <fullName evidence="2">Uncharacterized protein</fullName>
    </submittedName>
</protein>
<evidence type="ECO:0000256" key="1">
    <source>
        <dbReference type="SAM" id="Phobius"/>
    </source>
</evidence>
<gene>
    <name evidence="2" type="ORF">ACD_4C00300G0001</name>
</gene>